<evidence type="ECO:0000256" key="8">
    <source>
        <dbReference type="SAM" id="MobiDB-lite"/>
    </source>
</evidence>
<dbReference type="SMART" id="SM00434">
    <property type="entry name" value="TOP4c"/>
    <property type="match status" value="1"/>
</dbReference>
<accession>A0A9D9IBX2</accession>
<dbReference type="GO" id="GO:0003677">
    <property type="term" value="F:DNA binding"/>
    <property type="evidence" value="ECO:0007669"/>
    <property type="project" value="UniProtKB-UniRule"/>
</dbReference>
<evidence type="ECO:0000256" key="5">
    <source>
        <dbReference type="ARBA" id="ARBA00023235"/>
    </source>
</evidence>
<sequence length="664" mass="75573">MSQADRLYKDYFLEYASYVVRDRAIPDLVDGFKPVQRRIMHTLFTMDDGRFVKVANVVGEAMKYHPHGDSSIYEALVNLANAELFIEKQGNYGNFLTGDGAAASRYIECRLKPFAKKVLYNPEITEYTDSYDGRRKEPVVFPAKIPVVVIQGTIGIAVGMSTMILPHNALEVLEAEKKALRGEPFEIYPDFPGGGIIDVSEYNDGLGKISVRAKLNAEDPKKLIIEELPYGVTSDSMIASIEKANATGRLKIASISDYTAEKAQIEICWQRNTYSQDMVDVLYATTDCEKKISVNPLVIVDGYPKAVPISEMIKFHAKHLVEVLRAELENDKKHLEEKLRARTLERIFIEERIYKEIETKKTAEDVKNAIILGFDSFMAEIGNEPITDDDLDKLLKIPIRRISLFDIEKNKEEIAEINAGIKKINYNLKHIIDYAEACLTEYEGMLDKDEFRRKTEISSFQTLNVRQVAVRNMDVRYDQETGYLGTSIKTGESLLKVSPFDKIFYMKQNGEYRVVTVQDKVFIGSEGLFYINYGDKELISKEIFTVIYRDKIRDKNVYQIKRFHISSFSTDKPYSVISGEKAKVKKMSLWPSAIISMKFRPGYGYKILEDTARFADFPIYKSPAAAGQRLTGKELQSLSIRQTKDASTTEEKEPSLLDGIEDDK</sequence>
<dbReference type="PROSITE" id="PS52040">
    <property type="entry name" value="TOPO_IIA"/>
    <property type="match status" value="1"/>
</dbReference>
<protein>
    <submittedName>
        <fullName evidence="10">DNA topoisomerase IV subunit A</fullName>
    </submittedName>
</protein>
<keyword evidence="5 6" id="KW-0413">Isomerase</keyword>
<reference evidence="10" key="1">
    <citation type="submission" date="2020-10" db="EMBL/GenBank/DDBJ databases">
        <authorList>
            <person name="Gilroy R."/>
        </authorList>
    </citation>
    <scope>NUCLEOTIDE SEQUENCE</scope>
    <source>
        <strain evidence="10">14700</strain>
    </source>
</reference>
<dbReference type="Gene3D" id="3.90.199.10">
    <property type="entry name" value="Topoisomerase II, domain 5"/>
    <property type="match status" value="1"/>
</dbReference>
<gene>
    <name evidence="10" type="ORF">IAA72_06425</name>
</gene>
<dbReference type="GO" id="GO:0009330">
    <property type="term" value="C:DNA topoisomerase type II (double strand cut, ATP-hydrolyzing) complex"/>
    <property type="evidence" value="ECO:0007669"/>
    <property type="project" value="TreeGrafter"/>
</dbReference>
<dbReference type="GO" id="GO:0005737">
    <property type="term" value="C:cytoplasm"/>
    <property type="evidence" value="ECO:0007669"/>
    <property type="project" value="TreeGrafter"/>
</dbReference>
<dbReference type="AlphaFoldDB" id="A0A9D9IBX2"/>
<evidence type="ECO:0000256" key="2">
    <source>
        <dbReference type="ARBA" id="ARBA00008263"/>
    </source>
</evidence>
<keyword evidence="3 6" id="KW-0799">Topoisomerase</keyword>
<dbReference type="Pfam" id="PF00521">
    <property type="entry name" value="DNA_topoisoIV"/>
    <property type="match status" value="1"/>
</dbReference>
<evidence type="ECO:0000313" key="10">
    <source>
        <dbReference type="EMBL" id="MBO8469401.1"/>
    </source>
</evidence>
<feature type="coiled-coil region" evidence="7">
    <location>
        <begin position="318"/>
        <end position="345"/>
    </location>
</feature>
<keyword evidence="7" id="KW-0175">Coiled coil</keyword>
<evidence type="ECO:0000259" key="9">
    <source>
        <dbReference type="PROSITE" id="PS52040"/>
    </source>
</evidence>
<evidence type="ECO:0000256" key="4">
    <source>
        <dbReference type="ARBA" id="ARBA00023125"/>
    </source>
</evidence>
<dbReference type="Gene3D" id="3.30.1360.40">
    <property type="match status" value="1"/>
</dbReference>
<dbReference type="InterPro" id="IPR013757">
    <property type="entry name" value="Topo_IIA_A_a_sf"/>
</dbReference>
<evidence type="ECO:0000313" key="11">
    <source>
        <dbReference type="Proteomes" id="UP000810292"/>
    </source>
</evidence>
<dbReference type="SUPFAM" id="SSF56719">
    <property type="entry name" value="Type II DNA topoisomerase"/>
    <property type="match status" value="1"/>
</dbReference>
<dbReference type="InterPro" id="IPR050220">
    <property type="entry name" value="Type_II_DNA_Topoisomerases"/>
</dbReference>
<reference evidence="10" key="2">
    <citation type="journal article" date="2021" name="PeerJ">
        <title>Extensive microbial diversity within the chicken gut microbiome revealed by metagenomics and culture.</title>
        <authorList>
            <person name="Gilroy R."/>
            <person name="Ravi A."/>
            <person name="Getino M."/>
            <person name="Pursley I."/>
            <person name="Horton D.L."/>
            <person name="Alikhan N.F."/>
            <person name="Baker D."/>
            <person name="Gharbi K."/>
            <person name="Hall N."/>
            <person name="Watson M."/>
            <person name="Adriaenssens E.M."/>
            <person name="Foster-Nyarko E."/>
            <person name="Jarju S."/>
            <person name="Secka A."/>
            <person name="Antonio M."/>
            <person name="Oren A."/>
            <person name="Chaudhuri R.R."/>
            <person name="La Ragione R."/>
            <person name="Hildebrand F."/>
            <person name="Pallen M.J."/>
        </authorList>
    </citation>
    <scope>NUCLEOTIDE SEQUENCE</scope>
    <source>
        <strain evidence="10">14700</strain>
    </source>
</reference>
<keyword evidence="4 6" id="KW-0238">DNA-binding</keyword>
<feature type="domain" description="Topo IIA-type catalytic" evidence="9">
    <location>
        <begin position="25"/>
        <end position="473"/>
    </location>
</feature>
<dbReference type="GO" id="GO:0005524">
    <property type="term" value="F:ATP binding"/>
    <property type="evidence" value="ECO:0007669"/>
    <property type="project" value="InterPro"/>
</dbReference>
<dbReference type="Gene3D" id="1.10.268.10">
    <property type="entry name" value="Topoisomerase, domain 3"/>
    <property type="match status" value="1"/>
</dbReference>
<comment type="similarity">
    <text evidence="2">Belongs to the type II topoisomerase GyrA/ParC subunit family.</text>
</comment>
<dbReference type="InterPro" id="IPR013760">
    <property type="entry name" value="Topo_IIA-like_dom_sf"/>
</dbReference>
<dbReference type="EMBL" id="JADIMF010000099">
    <property type="protein sequence ID" value="MBO8469401.1"/>
    <property type="molecule type" value="Genomic_DNA"/>
</dbReference>
<feature type="compositionally biased region" description="Basic and acidic residues" evidence="8">
    <location>
        <begin position="642"/>
        <end position="655"/>
    </location>
</feature>
<evidence type="ECO:0000256" key="6">
    <source>
        <dbReference type="PROSITE-ProRule" id="PRU01384"/>
    </source>
</evidence>
<proteinExistence type="inferred from homology"/>
<feature type="region of interest" description="Disordered" evidence="8">
    <location>
        <begin position="641"/>
        <end position="664"/>
    </location>
</feature>
<comment type="catalytic activity">
    <reaction evidence="1 6">
        <text>ATP-dependent breakage, passage and rejoining of double-stranded DNA.</text>
        <dbReference type="EC" id="5.6.2.2"/>
    </reaction>
</comment>
<evidence type="ECO:0000256" key="3">
    <source>
        <dbReference type="ARBA" id="ARBA00023029"/>
    </source>
</evidence>
<comment type="caution">
    <text evidence="10">The sequence shown here is derived from an EMBL/GenBank/DDBJ whole genome shotgun (WGS) entry which is preliminary data.</text>
</comment>
<feature type="active site" description="O-(5'-phospho-DNA)-tyrosine intermediate" evidence="6">
    <location>
        <position position="106"/>
    </location>
</feature>
<evidence type="ECO:0000256" key="1">
    <source>
        <dbReference type="ARBA" id="ARBA00000185"/>
    </source>
</evidence>
<dbReference type="PANTHER" id="PTHR43493">
    <property type="entry name" value="DNA GYRASE/TOPOISOMERASE SUBUNIT A"/>
    <property type="match status" value="1"/>
</dbReference>
<dbReference type="GO" id="GO:0003918">
    <property type="term" value="F:DNA topoisomerase type II (double strand cut, ATP-hydrolyzing) activity"/>
    <property type="evidence" value="ECO:0007669"/>
    <property type="project" value="UniProtKB-EC"/>
</dbReference>
<dbReference type="Proteomes" id="UP000810292">
    <property type="component" value="Unassembled WGS sequence"/>
</dbReference>
<dbReference type="GO" id="GO:0006265">
    <property type="term" value="P:DNA topological change"/>
    <property type="evidence" value="ECO:0007669"/>
    <property type="project" value="UniProtKB-UniRule"/>
</dbReference>
<organism evidence="10 11">
    <name type="scientific">Candidatus Ornithospirochaeta stercoravium</name>
    <dbReference type="NCBI Taxonomy" id="2840897"/>
    <lineage>
        <taxon>Bacteria</taxon>
        <taxon>Pseudomonadati</taxon>
        <taxon>Spirochaetota</taxon>
        <taxon>Spirochaetia</taxon>
        <taxon>Spirochaetales</taxon>
        <taxon>Spirochaetaceae</taxon>
        <taxon>Spirochaetaceae incertae sedis</taxon>
        <taxon>Candidatus Ornithospirochaeta</taxon>
    </lineage>
</organism>
<evidence type="ECO:0000256" key="7">
    <source>
        <dbReference type="SAM" id="Coils"/>
    </source>
</evidence>
<dbReference type="InterPro" id="IPR002205">
    <property type="entry name" value="Topo_IIA_dom_A"/>
</dbReference>
<dbReference type="NCBIfam" id="NF007209">
    <property type="entry name" value="PRK09631.1"/>
    <property type="match status" value="1"/>
</dbReference>
<dbReference type="PANTHER" id="PTHR43493:SF5">
    <property type="entry name" value="DNA GYRASE SUBUNIT A, CHLOROPLASTIC_MITOCHONDRIAL"/>
    <property type="match status" value="1"/>
</dbReference>
<name>A0A9D9IBX2_9SPIO</name>
<dbReference type="InterPro" id="IPR013758">
    <property type="entry name" value="Topo_IIA_A/C_ab"/>
</dbReference>